<feature type="transmembrane region" description="Helical" evidence="1">
    <location>
        <begin position="130"/>
        <end position="150"/>
    </location>
</feature>
<dbReference type="Proteomes" id="UP001185092">
    <property type="component" value="Unassembled WGS sequence"/>
</dbReference>
<name>A0AAE4BQ07_9BACT</name>
<keyword evidence="1" id="KW-0472">Membrane</keyword>
<organism evidence="2 3">
    <name type="scientific">Aureibacter tunicatorum</name>
    <dbReference type="NCBI Taxonomy" id="866807"/>
    <lineage>
        <taxon>Bacteria</taxon>
        <taxon>Pseudomonadati</taxon>
        <taxon>Bacteroidota</taxon>
        <taxon>Cytophagia</taxon>
        <taxon>Cytophagales</taxon>
        <taxon>Persicobacteraceae</taxon>
        <taxon>Aureibacter</taxon>
    </lineage>
</organism>
<feature type="transmembrane region" description="Helical" evidence="1">
    <location>
        <begin position="87"/>
        <end position="109"/>
    </location>
</feature>
<feature type="transmembrane region" description="Helical" evidence="1">
    <location>
        <begin position="6"/>
        <end position="24"/>
    </location>
</feature>
<dbReference type="EMBL" id="JAVDQD010000002">
    <property type="protein sequence ID" value="MDR6238569.1"/>
    <property type="molecule type" value="Genomic_DNA"/>
</dbReference>
<reference evidence="2" key="1">
    <citation type="submission" date="2023-07" db="EMBL/GenBank/DDBJ databases">
        <title>Genomic Encyclopedia of Type Strains, Phase IV (KMG-IV): sequencing the most valuable type-strain genomes for metagenomic binning, comparative biology and taxonomic classification.</title>
        <authorList>
            <person name="Goeker M."/>
        </authorList>
    </citation>
    <scope>NUCLEOTIDE SEQUENCE</scope>
    <source>
        <strain evidence="2">DSM 26174</strain>
    </source>
</reference>
<protein>
    <submittedName>
        <fullName evidence="2">Uncharacterized protein</fullName>
    </submittedName>
</protein>
<evidence type="ECO:0000256" key="1">
    <source>
        <dbReference type="SAM" id="Phobius"/>
    </source>
</evidence>
<dbReference type="AlphaFoldDB" id="A0AAE4BQ07"/>
<evidence type="ECO:0000313" key="3">
    <source>
        <dbReference type="Proteomes" id="UP001185092"/>
    </source>
</evidence>
<gene>
    <name evidence="2" type="ORF">HNQ88_001606</name>
</gene>
<evidence type="ECO:0000313" key="2">
    <source>
        <dbReference type="EMBL" id="MDR6238569.1"/>
    </source>
</evidence>
<keyword evidence="3" id="KW-1185">Reference proteome</keyword>
<keyword evidence="1" id="KW-0812">Transmembrane</keyword>
<dbReference type="RefSeq" id="WP_309938079.1">
    <property type="nucleotide sequence ID" value="NZ_AP025305.1"/>
</dbReference>
<comment type="caution">
    <text evidence="2">The sequence shown here is derived from an EMBL/GenBank/DDBJ whole genome shotgun (WGS) entry which is preliminary data.</text>
</comment>
<sequence length="252" mass="28966">MITSIIPIVFGGLIFYVLFKFKGASKAPIDKNALTKKFKPFDIKIFVSFLVLLPLNTIIFTYLLTQLSSFGYTNKPETEFLIRPDAGTWFGIALSFSMGTSLALLILIIKKIKHEEEGQYWQYYNLKYGFNAALLVKYLTMVITIFATVFCVSQLNSFVRFNSNSISINKPFETSERSYSLKDISEITYYLKTVAPNGNIIDKPHYSIEFSDGFQWRTNDDFRTPNAKDVEIINWLINKTGLKLEEIEIDKN</sequence>
<proteinExistence type="predicted"/>
<keyword evidence="1" id="KW-1133">Transmembrane helix</keyword>
<feature type="transmembrane region" description="Helical" evidence="1">
    <location>
        <begin position="45"/>
        <end position="67"/>
    </location>
</feature>
<accession>A0AAE4BQ07</accession>